<comment type="caution">
    <text evidence="2">The sequence shown here is derived from an EMBL/GenBank/DDBJ whole genome shotgun (WGS) entry which is preliminary data.</text>
</comment>
<feature type="chain" id="PRO_5046076428" evidence="1">
    <location>
        <begin position="20"/>
        <end position="673"/>
    </location>
</feature>
<gene>
    <name evidence="2" type="ORF">QJ048_07075</name>
</gene>
<proteinExistence type="predicted"/>
<feature type="signal peptide" evidence="1">
    <location>
        <begin position="1"/>
        <end position="19"/>
    </location>
</feature>
<sequence>MKKTILFNVLLLTCLNIFAQKKWTGLGNDGLWSNQLNWSDQQLPTDADSVVLDNTNLAGSYIVMLPSSFASVKYLTINPATGNKIELDLPNENILATAFEVVGQGYGLTINEGGVLKNSSGATSGYGLVISDSLRINNRGTYIHNTKRSNANIVKMLSRAPGTEKGVFVFDVPGTAGYTLSVAGRTFGTLLLSANDAGKARTYSATSSSVVTVRGDLILSRNVSYSINFTKDMVVEGDLVQEGGTFNLATKANYNSVKIKGDVTQNAGAVITQSSGVATLELCGANAQHLSMMGEIQNAIAMKVNNDNGIFLDAPLRLPFELNILKGIITATNESLLSIENTGYINVSDSLKNYVNGSIKKEGLSAEDFVFPVGENSGQPVKVIGATGDITVSYKNNATANVGAEKLAPVRLLATTGYWTIAGNGATNAGVKFRYDNQIPDAENKDILMAAFENGQWVSKSTQPGVSVNGLFMSDPISLTSEPKVLTFGTLNVITSLPVKIISRSIQHEDDRIAISWRVSEDEVPERFEIEGSADGISFTKVQDIACLPNVYVYSCRVQYDSRLKYFRIKAIESDSKVTIDKTMVVADEIDAATVVVCSSPNSITTRLQAPQSGNIQLAIYSMSGAVVEKQNYLLQKGENRISIDTNKFSAGTYLLTIDGLHFPHKVKTFIKP</sequence>
<accession>A0ABT6RC84</accession>
<evidence type="ECO:0000313" key="3">
    <source>
        <dbReference type="Proteomes" id="UP001226434"/>
    </source>
</evidence>
<reference evidence="2 3" key="1">
    <citation type="submission" date="2023-05" db="EMBL/GenBank/DDBJ databases">
        <title>Genome sequence of Pinibacter sp. MAH-24.</title>
        <authorList>
            <person name="Huq M.A."/>
        </authorList>
    </citation>
    <scope>NUCLEOTIDE SEQUENCE [LARGE SCALE GENOMIC DNA]</scope>
    <source>
        <strain evidence="2 3">MAH-24</strain>
    </source>
</reference>
<dbReference type="NCBIfam" id="TIGR04183">
    <property type="entry name" value="Por_Secre_tail"/>
    <property type="match status" value="1"/>
</dbReference>
<protein>
    <submittedName>
        <fullName evidence="2">T9SS type A sorting domain-containing protein</fullName>
    </submittedName>
</protein>
<dbReference type="EMBL" id="JASBRG010000004">
    <property type="protein sequence ID" value="MDI3319529.1"/>
    <property type="molecule type" value="Genomic_DNA"/>
</dbReference>
<dbReference type="InterPro" id="IPR026444">
    <property type="entry name" value="Secre_tail"/>
</dbReference>
<keyword evidence="3" id="KW-1185">Reference proteome</keyword>
<dbReference type="RefSeq" id="WP_282333645.1">
    <property type="nucleotide sequence ID" value="NZ_JASBRG010000004.1"/>
</dbReference>
<evidence type="ECO:0000313" key="2">
    <source>
        <dbReference type="EMBL" id="MDI3319529.1"/>
    </source>
</evidence>
<organism evidence="2 3">
    <name type="scientific">Pinibacter soli</name>
    <dbReference type="NCBI Taxonomy" id="3044211"/>
    <lineage>
        <taxon>Bacteria</taxon>
        <taxon>Pseudomonadati</taxon>
        <taxon>Bacteroidota</taxon>
        <taxon>Chitinophagia</taxon>
        <taxon>Chitinophagales</taxon>
        <taxon>Chitinophagaceae</taxon>
        <taxon>Pinibacter</taxon>
    </lineage>
</organism>
<evidence type="ECO:0000256" key="1">
    <source>
        <dbReference type="SAM" id="SignalP"/>
    </source>
</evidence>
<dbReference type="Proteomes" id="UP001226434">
    <property type="component" value="Unassembled WGS sequence"/>
</dbReference>
<name>A0ABT6RC84_9BACT</name>
<keyword evidence="1" id="KW-0732">Signal</keyword>